<protein>
    <submittedName>
        <fullName evidence="1">Uncharacterized protein</fullName>
    </submittedName>
</protein>
<gene>
    <name evidence="1" type="ORF">Ctob_000489</name>
</gene>
<keyword evidence="2" id="KW-1185">Reference proteome</keyword>
<sequence length="116" mass="12415">MSLAPSVVLVVPTGEAYGHAEMLEMLMAHYAEELPGSTHRPDLGSIVVHRADADEVELTFNELQTQPLPGDTWQRCVLTTTAICVAQPSAGSGVAWRSFVERAELPCSTGHGREGA</sequence>
<comment type="caution">
    <text evidence="1">The sequence shown here is derived from an EMBL/GenBank/DDBJ whole genome shotgun (WGS) entry which is preliminary data.</text>
</comment>
<evidence type="ECO:0000313" key="2">
    <source>
        <dbReference type="Proteomes" id="UP000037460"/>
    </source>
</evidence>
<dbReference type="Proteomes" id="UP000037460">
    <property type="component" value="Unassembled WGS sequence"/>
</dbReference>
<evidence type="ECO:0000313" key="1">
    <source>
        <dbReference type="EMBL" id="KOO21070.1"/>
    </source>
</evidence>
<accession>A0A0M0J3H3</accession>
<organism evidence="1 2">
    <name type="scientific">Chrysochromulina tobinii</name>
    <dbReference type="NCBI Taxonomy" id="1460289"/>
    <lineage>
        <taxon>Eukaryota</taxon>
        <taxon>Haptista</taxon>
        <taxon>Haptophyta</taxon>
        <taxon>Prymnesiophyceae</taxon>
        <taxon>Prymnesiales</taxon>
        <taxon>Chrysochromulinaceae</taxon>
        <taxon>Chrysochromulina</taxon>
    </lineage>
</organism>
<dbReference type="AlphaFoldDB" id="A0A0M0J3H3"/>
<name>A0A0M0J3H3_9EUKA</name>
<reference evidence="2" key="1">
    <citation type="journal article" date="2015" name="PLoS Genet.">
        <title>Genome Sequence and Transcriptome Analyses of Chrysochromulina tobin: Metabolic Tools for Enhanced Algal Fitness in the Prominent Order Prymnesiales (Haptophyceae).</title>
        <authorList>
            <person name="Hovde B.T."/>
            <person name="Deodato C.R."/>
            <person name="Hunsperger H.M."/>
            <person name="Ryken S.A."/>
            <person name="Yost W."/>
            <person name="Jha R.K."/>
            <person name="Patterson J."/>
            <person name="Monnat R.J. Jr."/>
            <person name="Barlow S.B."/>
            <person name="Starkenburg S.R."/>
            <person name="Cattolico R.A."/>
        </authorList>
    </citation>
    <scope>NUCLEOTIDE SEQUENCE</scope>
    <source>
        <strain evidence="2">CCMP291</strain>
    </source>
</reference>
<dbReference type="EMBL" id="JWZX01003391">
    <property type="protein sequence ID" value="KOO21070.1"/>
    <property type="molecule type" value="Genomic_DNA"/>
</dbReference>
<proteinExistence type="predicted"/>